<dbReference type="InterPro" id="IPR052231">
    <property type="entry name" value="Rho_GEF_signaling-related"/>
</dbReference>
<dbReference type="InterPro" id="IPR001849">
    <property type="entry name" value="PH_domain"/>
</dbReference>
<evidence type="ECO:0000256" key="1">
    <source>
        <dbReference type="SAM" id="MobiDB-lite"/>
    </source>
</evidence>
<dbReference type="InterPro" id="IPR055251">
    <property type="entry name" value="SOS1_NGEF_PH"/>
</dbReference>
<dbReference type="InterPro" id="IPR036865">
    <property type="entry name" value="CRAL-TRIO_dom_sf"/>
</dbReference>
<feature type="compositionally biased region" description="Low complexity" evidence="1">
    <location>
        <begin position="1789"/>
        <end position="1825"/>
    </location>
</feature>
<dbReference type="SMART" id="SM00325">
    <property type="entry name" value="RhoGEF"/>
    <property type="match status" value="1"/>
</dbReference>
<feature type="compositionally biased region" description="Polar residues" evidence="1">
    <location>
        <begin position="1338"/>
        <end position="1348"/>
    </location>
</feature>
<feature type="compositionally biased region" description="Basic and acidic residues" evidence="1">
    <location>
        <begin position="425"/>
        <end position="434"/>
    </location>
</feature>
<protein>
    <recommendedName>
        <fullName evidence="6">Pleckstrin homology and RhoGEF domain containing G4</fullName>
    </recommendedName>
</protein>
<dbReference type="InterPro" id="IPR011993">
    <property type="entry name" value="PH-like_dom_sf"/>
</dbReference>
<accession>H9G6D4</accession>
<evidence type="ECO:0000259" key="3">
    <source>
        <dbReference type="PROSITE" id="PS50010"/>
    </source>
</evidence>
<feature type="compositionally biased region" description="Pro residues" evidence="1">
    <location>
        <begin position="1838"/>
        <end position="1848"/>
    </location>
</feature>
<dbReference type="PANTHER" id="PTHR45845:SF4">
    <property type="entry name" value="PLECKSTRIN HOMOLOGY DOMAIN CONTAINING, FAMILY G (WITH RHOGEF DOMAIN) MEMBER 4"/>
    <property type="match status" value="1"/>
</dbReference>
<dbReference type="PROSITE" id="PS50003">
    <property type="entry name" value="PH_DOMAIN"/>
    <property type="match status" value="1"/>
</dbReference>
<evidence type="ECO:0000259" key="2">
    <source>
        <dbReference type="PROSITE" id="PS50003"/>
    </source>
</evidence>
<feature type="region of interest" description="Disordered" evidence="1">
    <location>
        <begin position="238"/>
        <end position="319"/>
    </location>
</feature>
<sequence length="1860" mass="204457">MSFLPSGPPLPPSGPTYFYRFFTPVVCEFGVPPPPNLWVGKVPRAAVITETQEIILIEAETAAEKGTGPLCNPSHRPGPIAHSCGRQPQRCEHLTPCLSVCLFLVVQAPFCGRLFRHEGWPLCLGEKVVVQLAALDRRALRPGDFYLQAVPSPTSPPRIVAKCLSADGCRIEELVVPEVCYTAIFTPGWLEGLNRERRGPALDSCLLATEAGPVRLSWDRVVRPEFVLIMDAATIESPSSPGLSGGQLRDGPQDFHGAERPEEKELLSTSEKPLRRADKEGDLESEYVTLAEVSQPPKVSEAQPDSTETGARDWPLLHPCGNTSLSNGVGLDVPTMPSGLLRISEAPSSDARICWANEGGMGSSVSVELPEETLPSGHELDWRFAMCRFQEAEEAEGLSLTAGISLRGQGRTAEAGGSLGPGHVRALDPKDQQRARGGKVGGSPQRSRDTVEEHCGQTREDPRTVVLSSQEDDDISSFSPTMKLFPPKDNLDGTLDPALLAIEPPCAVICQSAPHLMDEERQREADRLEGPHNRTGGGAKQGLSEQHGHGDPPLPLPLPSLGSRRKEQHKEEDVHKSDNRSTLPLCPSEPMPPENGCPTLPSTDLVNFSGLLSAEGAPACPLDRSNLTIETKAFLLDSLQDQKETFPAPISPKKEPGLWSLLGSSPLPSPSAPLMTAEPPRAPQEDPATAACLKRPEEAHRQSRPVVVCPPETLPSPLEVLGPPCFPSGGEALQMAPLSSSSPSWRDVDWEMLQSGVAYLPGGRDRCGRAVAVLLTRSALRPDPSKQASGLVRLLLYLRSTLRPQLQALGLTVLVDVRRCPPAPALLTALAALQEAVPRCVHGVLLLAEKEATFRVEKPPSMQCELLTSLKALHRHIESAQLPPEFDGTLRYCHQDWLRFRMRLEQLLQGCRGARAFLEGAVQAVGSGGWPERAEEAEALLKRDRQLMKTVLEDARLVRLQQEGGALLARLRKEDSCVALAQDFPSALDEATALYNQVDEGIHQLVLASNQRIRALELLRDLPAFEEAFREVSSWIENVGRTRLAELGELGPSSEALLRARRQFQDFELVAGEYIQKGWEALRKTGWKEFSLSAGELPAGAVAQLQSGSQHLQGFCRQLDDGRDRLEEAARLYEFLDQVQSWAAEGTRLLSVLGPEESSICPEDASTAAAAWLESACRFSEARFQEMKEAALRLKSGAALQRWHRAWAQCKEARRGLERKLEVALSATAKPLRPHWAWPHELAAVGPSQASPSPNGDVEAGPAHPQRILRKAQSFELGGTMEGLRPSCHRTLSEPAPFGHHHHGVFIRGLEVSSTELARRAGGAPQALVPPAWGPTCGQEQRMSSGLNTAEEEEEEEEAKGWNRLKNIVDEMVRTEQEYVRSLRYIMESYFPEMERPDLPQELRGKRSVVFGNLEKLHSFHSQYFLRELESCCAHPLRVSHCFLRHKDQFGMYALYSKNKPKSDALLAGRGNAFFRSKQVQLGDKMDLASYLLKPIQRMSKYALLLKDLLRQCTEGQEQERADLRAAQEMVRFQLRHGNDLLAMDAIRECDVNLKEQGQLVRQDEFSVCLGRRKCQRHVFLFEDLILFSKPKRVEGGLDVYVYKRSFKTADIGLTENSGESGLRFEIWFRRRKSSDTFVLQAGSPETKQAWTRDITRILWEQAARNKEIRIQEMVSMGVGNKPFLDIQPSEAAIQDRAIDYIMKGRGARTRASIAVSLFDHAAPYRRPQAPLPLGGPSLSPSSSSSSSVLGPLNLHMYLDRGQLPHLLAHSRPFDARAPCLEEDETENETSSQPSMTTESSSSSSQGPPSASGSSGSDSGCCASTPSQESGPEGPTGPLLPRPMPPDQAPRLKSQYVSAV</sequence>
<gene>
    <name evidence="4" type="primary">plekhg4</name>
</gene>
<dbReference type="SMART" id="SM00233">
    <property type="entry name" value="PH"/>
    <property type="match status" value="1"/>
</dbReference>
<dbReference type="Gene3D" id="1.20.900.10">
    <property type="entry name" value="Dbl homology (DH) domain"/>
    <property type="match status" value="1"/>
</dbReference>
<feature type="domain" description="PH" evidence="2">
    <location>
        <begin position="1553"/>
        <end position="1660"/>
    </location>
</feature>
<reference evidence="4" key="3">
    <citation type="submission" date="2025-09" db="UniProtKB">
        <authorList>
            <consortium name="Ensembl"/>
        </authorList>
    </citation>
    <scope>IDENTIFICATION</scope>
</reference>
<feature type="region of interest" description="Disordered" evidence="1">
    <location>
        <begin position="1325"/>
        <end position="1359"/>
    </location>
</feature>
<feature type="compositionally biased region" description="Basic and acidic residues" evidence="1">
    <location>
        <begin position="518"/>
        <end position="532"/>
    </location>
</feature>
<dbReference type="PANTHER" id="PTHR45845">
    <property type="entry name" value="RHO GUANINE NUCLEOTIDE EXCHANGE FACTOR-RELATED"/>
    <property type="match status" value="1"/>
</dbReference>
<dbReference type="Bgee" id="ENSACAG00000002571">
    <property type="expression patterns" value="Expressed in ovary and 10 other cell types or tissues"/>
</dbReference>
<dbReference type="eggNOG" id="KOG4240">
    <property type="taxonomic scope" value="Eukaryota"/>
</dbReference>
<reference evidence="4" key="1">
    <citation type="submission" date="2009-12" db="EMBL/GenBank/DDBJ databases">
        <title>The Genome Sequence of Anolis carolinensis (Green Anole Lizard).</title>
        <authorList>
            <consortium name="The Genome Sequencing Platform"/>
            <person name="Di Palma F."/>
            <person name="Alfoldi J."/>
            <person name="Heiman D."/>
            <person name="Young S."/>
            <person name="Grabherr M."/>
            <person name="Johnson J."/>
            <person name="Lander E.S."/>
            <person name="Lindblad-Toh K."/>
        </authorList>
    </citation>
    <scope>NUCLEOTIDE SEQUENCE [LARGE SCALE GENOMIC DNA]</scope>
    <source>
        <strain evidence="4">JBL SC #1</strain>
    </source>
</reference>
<dbReference type="Gene3D" id="2.30.29.30">
    <property type="entry name" value="Pleckstrin-homology domain (PH domain)/Phosphotyrosine-binding domain (PTB)"/>
    <property type="match status" value="1"/>
</dbReference>
<dbReference type="Gene3D" id="1.20.58.60">
    <property type="match status" value="1"/>
</dbReference>
<organism evidence="4 5">
    <name type="scientific">Anolis carolinensis</name>
    <name type="common">Green anole</name>
    <name type="synonym">American chameleon</name>
    <dbReference type="NCBI Taxonomy" id="28377"/>
    <lineage>
        <taxon>Eukaryota</taxon>
        <taxon>Metazoa</taxon>
        <taxon>Chordata</taxon>
        <taxon>Craniata</taxon>
        <taxon>Vertebrata</taxon>
        <taxon>Euteleostomi</taxon>
        <taxon>Lepidosauria</taxon>
        <taxon>Squamata</taxon>
        <taxon>Bifurcata</taxon>
        <taxon>Unidentata</taxon>
        <taxon>Episquamata</taxon>
        <taxon>Toxicofera</taxon>
        <taxon>Iguania</taxon>
        <taxon>Dactyloidae</taxon>
        <taxon>Anolis</taxon>
    </lineage>
</organism>
<feature type="region of interest" description="Disordered" evidence="1">
    <location>
        <begin position="518"/>
        <end position="601"/>
    </location>
</feature>
<feature type="region of interest" description="Disordered" evidence="1">
    <location>
        <begin position="1782"/>
        <end position="1860"/>
    </location>
</feature>
<dbReference type="InterPro" id="IPR000219">
    <property type="entry name" value="DH_dom"/>
</dbReference>
<dbReference type="Pfam" id="PF00621">
    <property type="entry name" value="RhoGEF"/>
    <property type="match status" value="1"/>
</dbReference>
<dbReference type="Proteomes" id="UP000001646">
    <property type="component" value="Unplaced"/>
</dbReference>
<dbReference type="SUPFAM" id="SSF48065">
    <property type="entry name" value="DBL homology domain (DH-domain)"/>
    <property type="match status" value="1"/>
</dbReference>
<keyword evidence="5" id="KW-1185">Reference proteome</keyword>
<dbReference type="eggNOG" id="KOG0689">
    <property type="taxonomic scope" value="Eukaryota"/>
</dbReference>
<dbReference type="CDD" id="cd13242">
    <property type="entry name" value="PH_puratrophin-1"/>
    <property type="match status" value="1"/>
</dbReference>
<proteinExistence type="predicted"/>
<dbReference type="Pfam" id="PF22697">
    <property type="entry name" value="SOS1_NGEF_PH"/>
    <property type="match status" value="1"/>
</dbReference>
<reference evidence="4" key="2">
    <citation type="submission" date="2025-08" db="UniProtKB">
        <authorList>
            <consortium name="Ensembl"/>
        </authorList>
    </citation>
    <scope>IDENTIFICATION</scope>
</reference>
<feature type="region of interest" description="Disordered" evidence="1">
    <location>
        <begin position="411"/>
        <end position="483"/>
    </location>
</feature>
<dbReference type="HOGENOM" id="CLU_001356_2_1_1"/>
<dbReference type="GO" id="GO:0005085">
    <property type="term" value="F:guanyl-nucleotide exchange factor activity"/>
    <property type="evidence" value="ECO:0007669"/>
    <property type="project" value="InterPro"/>
</dbReference>
<dbReference type="SUPFAM" id="SSF50729">
    <property type="entry name" value="PH domain-like"/>
    <property type="match status" value="1"/>
</dbReference>
<evidence type="ECO:0000313" key="4">
    <source>
        <dbReference type="Ensembl" id="ENSACAP00000002472.3"/>
    </source>
</evidence>
<dbReference type="Ensembl" id="ENSACAT00000002535.4">
    <property type="protein sequence ID" value="ENSACAP00000002472.3"/>
    <property type="gene ID" value="ENSACAG00000002571.4"/>
</dbReference>
<feature type="domain" description="DH" evidence="3">
    <location>
        <begin position="1364"/>
        <end position="1541"/>
    </location>
</feature>
<feature type="compositionally biased region" description="Basic and acidic residues" evidence="1">
    <location>
        <begin position="251"/>
        <end position="282"/>
    </location>
</feature>
<feature type="compositionally biased region" description="Basic and acidic residues" evidence="1">
    <location>
        <begin position="446"/>
        <end position="463"/>
    </location>
</feature>
<evidence type="ECO:0000313" key="5">
    <source>
        <dbReference type="Proteomes" id="UP000001646"/>
    </source>
</evidence>
<dbReference type="PROSITE" id="PS50010">
    <property type="entry name" value="DH_2"/>
    <property type="match status" value="1"/>
</dbReference>
<evidence type="ECO:0008006" key="6">
    <source>
        <dbReference type="Google" id="ProtNLM"/>
    </source>
</evidence>
<dbReference type="InterPro" id="IPR035899">
    <property type="entry name" value="DBL_dom_sf"/>
</dbReference>
<feature type="compositionally biased region" description="Basic and acidic residues" evidence="1">
    <location>
        <begin position="564"/>
        <end position="579"/>
    </location>
</feature>
<dbReference type="CDD" id="cd00160">
    <property type="entry name" value="RhoGEF"/>
    <property type="match status" value="1"/>
</dbReference>
<name>H9G6D4_ANOCA</name>
<dbReference type="STRING" id="28377.ENSACAP00000002472"/>
<dbReference type="SUPFAM" id="SSF52087">
    <property type="entry name" value="CRAL/TRIO domain"/>
    <property type="match status" value="1"/>
</dbReference>
<dbReference type="GeneTree" id="ENSGT00940000158845"/>
<dbReference type="InParanoid" id="H9G6D4"/>
<feature type="region of interest" description="Disordered" evidence="1">
    <location>
        <begin position="665"/>
        <end position="687"/>
    </location>
</feature>